<evidence type="ECO:0000313" key="2">
    <source>
        <dbReference type="EMBL" id="MEA5140400.1"/>
    </source>
</evidence>
<dbReference type="PANTHER" id="PTHR23077">
    <property type="entry name" value="AAA-FAMILY ATPASE"/>
    <property type="match status" value="1"/>
</dbReference>
<dbReference type="GO" id="GO:0005524">
    <property type="term" value="F:ATP binding"/>
    <property type="evidence" value="ECO:0007669"/>
    <property type="project" value="UniProtKB-KW"/>
</dbReference>
<dbReference type="InterPro" id="IPR050168">
    <property type="entry name" value="AAA_ATPase_domain"/>
</dbReference>
<evidence type="ECO:0000259" key="1">
    <source>
        <dbReference type="SMART" id="SM00382"/>
    </source>
</evidence>
<keyword evidence="3" id="KW-1185">Reference proteome</keyword>
<organism evidence="2 3">
    <name type="scientific">Arcicella rigui</name>
    <dbReference type="NCBI Taxonomy" id="797020"/>
    <lineage>
        <taxon>Bacteria</taxon>
        <taxon>Pseudomonadati</taxon>
        <taxon>Bacteroidota</taxon>
        <taxon>Cytophagia</taxon>
        <taxon>Cytophagales</taxon>
        <taxon>Flectobacillaceae</taxon>
        <taxon>Arcicella</taxon>
    </lineage>
</organism>
<dbReference type="InterPro" id="IPR003959">
    <property type="entry name" value="ATPase_AAA_core"/>
</dbReference>
<dbReference type="Proteomes" id="UP001302949">
    <property type="component" value="Unassembled WGS sequence"/>
</dbReference>
<accession>A0ABU5QC24</accession>
<dbReference type="InterPro" id="IPR027417">
    <property type="entry name" value="P-loop_NTPase"/>
</dbReference>
<keyword evidence="2" id="KW-0067">ATP-binding</keyword>
<protein>
    <submittedName>
        <fullName evidence="2">ATP-binding protein</fullName>
    </submittedName>
</protein>
<keyword evidence="2" id="KW-0547">Nucleotide-binding</keyword>
<evidence type="ECO:0000313" key="3">
    <source>
        <dbReference type="Proteomes" id="UP001302949"/>
    </source>
</evidence>
<dbReference type="Gene3D" id="3.40.50.300">
    <property type="entry name" value="P-loop containing nucleotide triphosphate hydrolases"/>
    <property type="match status" value="1"/>
</dbReference>
<dbReference type="RefSeq" id="WP_323297554.1">
    <property type="nucleotide sequence ID" value="NZ_JAYFUM010000017.1"/>
</dbReference>
<dbReference type="PANTHER" id="PTHR23077:SF198">
    <property type="entry name" value="ATP-DEPENDENT ZINC METALLOPROTEASE FTSH"/>
    <property type="match status" value="1"/>
</dbReference>
<comment type="caution">
    <text evidence="2">The sequence shown here is derived from an EMBL/GenBank/DDBJ whole genome shotgun (WGS) entry which is preliminary data.</text>
</comment>
<dbReference type="SMART" id="SM00382">
    <property type="entry name" value="AAA"/>
    <property type="match status" value="1"/>
</dbReference>
<name>A0ABU5QC24_9BACT</name>
<feature type="domain" description="AAA+ ATPase" evidence="1">
    <location>
        <begin position="121"/>
        <end position="253"/>
    </location>
</feature>
<sequence>MAAADQIKTLIKSFGDEDEARFFATALQIAATEAKQGHTTFAQELKKLIDLAKKERTLNVIQQKAVPLNLPKRELQELIEVFQPKINMNDMVLDENIKNTLSKVIKEQEKWQLLKAHNLEPKRKLLLTGSPGTGKTMTAQAIAGELGIAVYIIRLDGLMSKYLGESIAKLRLIFDAMNDHRAVYLFDEFDSIGSQRNQGQDIGEIKRVLNSFLINIEKDQSNSIIIAATNLPESLDKALFRRFDEILEYPLPDEKHIIDIIKKHTRAYTFSSKVNYTELAKIAKGLNYSEIVRICKDTIKEMILNDSSLLELSTLKSLLNSRNAVNEKE</sequence>
<dbReference type="Pfam" id="PF00004">
    <property type="entry name" value="AAA"/>
    <property type="match status" value="1"/>
</dbReference>
<dbReference type="CDD" id="cd19481">
    <property type="entry name" value="RecA-like_protease"/>
    <property type="match status" value="1"/>
</dbReference>
<proteinExistence type="predicted"/>
<dbReference type="EMBL" id="JAYFUM010000017">
    <property type="protein sequence ID" value="MEA5140400.1"/>
    <property type="molecule type" value="Genomic_DNA"/>
</dbReference>
<gene>
    <name evidence="2" type="ORF">VB248_14705</name>
</gene>
<reference evidence="2 3" key="1">
    <citation type="submission" date="2023-12" db="EMBL/GenBank/DDBJ databases">
        <title>Novel species of the genus Arcicella isolated from rivers.</title>
        <authorList>
            <person name="Lu H."/>
        </authorList>
    </citation>
    <scope>NUCLEOTIDE SEQUENCE [LARGE SCALE GENOMIC DNA]</scope>
    <source>
        <strain evidence="2 3">KCTC 23307</strain>
    </source>
</reference>
<dbReference type="SUPFAM" id="SSF52540">
    <property type="entry name" value="P-loop containing nucleoside triphosphate hydrolases"/>
    <property type="match status" value="1"/>
</dbReference>
<dbReference type="InterPro" id="IPR003593">
    <property type="entry name" value="AAA+_ATPase"/>
</dbReference>